<accession>A0A010RI86</accession>
<dbReference type="HOGENOM" id="CLU_1517748_0_0_1"/>
<evidence type="ECO:0000313" key="3">
    <source>
        <dbReference type="Proteomes" id="UP000020467"/>
    </source>
</evidence>
<sequence length="177" mass="18539">MRGHSILLAFAGTLPSPTTADPIVLAIVVPTESASLPLDGLKNSGLLDQQRPGVPTPRQVVSEGTGKETCGFFRTGGGPADPICSGKTQNGERTLCCNTESPACGTLLRGSGESQRTGLACFGADFKTKSIKSLAANTWPTIIVVVVGFGYFLQAPNRVCETLRYPDGHDTPGIFDE</sequence>
<reference evidence="2 3" key="1">
    <citation type="submission" date="2014-02" db="EMBL/GenBank/DDBJ databases">
        <title>The genome sequence of Colletotrichum fioriniae PJ7.</title>
        <authorList>
            <person name="Baroncelli R."/>
            <person name="Thon M.R."/>
        </authorList>
    </citation>
    <scope>NUCLEOTIDE SEQUENCE [LARGE SCALE GENOMIC DNA]</scope>
    <source>
        <strain evidence="2 3">PJ7</strain>
    </source>
</reference>
<dbReference type="EMBL" id="JARH01000702">
    <property type="protein sequence ID" value="EXF77579.1"/>
    <property type="molecule type" value="Genomic_DNA"/>
</dbReference>
<keyword evidence="1" id="KW-0732">Signal</keyword>
<gene>
    <name evidence="2" type="ORF">CFIO01_10284</name>
</gene>
<feature type="signal peptide" evidence="1">
    <location>
        <begin position="1"/>
        <end position="20"/>
    </location>
</feature>
<dbReference type="KEGG" id="cfj:CFIO01_10284"/>
<protein>
    <submittedName>
        <fullName evidence="2">Uncharacterized protein</fullName>
    </submittedName>
</protein>
<organism evidence="2 3">
    <name type="scientific">Colletotrichum fioriniae PJ7</name>
    <dbReference type="NCBI Taxonomy" id="1445577"/>
    <lineage>
        <taxon>Eukaryota</taxon>
        <taxon>Fungi</taxon>
        <taxon>Dikarya</taxon>
        <taxon>Ascomycota</taxon>
        <taxon>Pezizomycotina</taxon>
        <taxon>Sordariomycetes</taxon>
        <taxon>Hypocreomycetidae</taxon>
        <taxon>Glomerellales</taxon>
        <taxon>Glomerellaceae</taxon>
        <taxon>Colletotrichum</taxon>
        <taxon>Colletotrichum acutatum species complex</taxon>
    </lineage>
</organism>
<evidence type="ECO:0000256" key="1">
    <source>
        <dbReference type="SAM" id="SignalP"/>
    </source>
</evidence>
<keyword evidence="3" id="KW-1185">Reference proteome</keyword>
<evidence type="ECO:0000313" key="2">
    <source>
        <dbReference type="EMBL" id="EXF77579.1"/>
    </source>
</evidence>
<dbReference type="OrthoDB" id="4850461at2759"/>
<dbReference type="AlphaFoldDB" id="A0A010RI86"/>
<comment type="caution">
    <text evidence="2">The sequence shown here is derived from an EMBL/GenBank/DDBJ whole genome shotgun (WGS) entry which is preliminary data.</text>
</comment>
<proteinExistence type="predicted"/>
<dbReference type="Proteomes" id="UP000020467">
    <property type="component" value="Unassembled WGS sequence"/>
</dbReference>
<name>A0A010RI86_9PEZI</name>
<feature type="chain" id="PRO_5001457036" evidence="1">
    <location>
        <begin position="21"/>
        <end position="177"/>
    </location>
</feature>